<dbReference type="RefSeq" id="WP_146446610.1">
    <property type="nucleotide sequence ID" value="NZ_SJPR01000008.1"/>
</dbReference>
<organism evidence="13 14">
    <name type="scientific">Botrimarina colliarenosi</name>
    <dbReference type="NCBI Taxonomy" id="2528001"/>
    <lineage>
        <taxon>Bacteria</taxon>
        <taxon>Pseudomonadati</taxon>
        <taxon>Planctomycetota</taxon>
        <taxon>Planctomycetia</taxon>
        <taxon>Pirellulales</taxon>
        <taxon>Lacipirellulaceae</taxon>
        <taxon>Botrimarina</taxon>
    </lineage>
</organism>
<comment type="subcellular location">
    <subcellularLocation>
        <location evidence="11 12">Cell membrane</location>
        <topology evidence="11 12">Multi-pass membrane protein</topology>
    </subcellularLocation>
    <subcellularLocation>
        <location evidence="1">Membrane</location>
        <topology evidence="1">Multi-pass membrane protein</topology>
    </subcellularLocation>
</comment>
<dbReference type="GO" id="GO:0045259">
    <property type="term" value="C:proton-transporting ATP synthase complex"/>
    <property type="evidence" value="ECO:0007669"/>
    <property type="project" value="UniProtKB-KW"/>
</dbReference>
<keyword evidence="7 11" id="KW-1133">Transmembrane helix</keyword>
<keyword evidence="8 11" id="KW-0406">Ion transport</keyword>
<keyword evidence="6 11" id="KW-0375">Hydrogen ion transport</keyword>
<dbReference type="HAMAP" id="MF_01393">
    <property type="entry name" value="ATP_synth_a_bact"/>
    <property type="match status" value="1"/>
</dbReference>
<dbReference type="Proteomes" id="UP000317421">
    <property type="component" value="Unassembled WGS sequence"/>
</dbReference>
<evidence type="ECO:0000256" key="12">
    <source>
        <dbReference type="RuleBase" id="RU000483"/>
    </source>
</evidence>
<dbReference type="SUPFAM" id="SSF81336">
    <property type="entry name" value="F1F0 ATP synthase subunit A"/>
    <property type="match status" value="1"/>
</dbReference>
<keyword evidence="10 11" id="KW-0066">ATP synthesis</keyword>
<evidence type="ECO:0000256" key="5">
    <source>
        <dbReference type="ARBA" id="ARBA00022692"/>
    </source>
</evidence>
<comment type="caution">
    <text evidence="13">The sequence shown here is derived from an EMBL/GenBank/DDBJ whole genome shotgun (WGS) entry which is preliminary data.</text>
</comment>
<keyword evidence="11" id="KW-1003">Cell membrane</keyword>
<dbReference type="Gene3D" id="1.20.120.220">
    <property type="entry name" value="ATP synthase, F0 complex, subunit A"/>
    <property type="match status" value="1"/>
</dbReference>
<feature type="transmembrane region" description="Helical" evidence="11">
    <location>
        <begin position="244"/>
        <end position="267"/>
    </location>
</feature>
<dbReference type="PANTHER" id="PTHR11410:SF0">
    <property type="entry name" value="ATP SYNTHASE SUBUNIT A"/>
    <property type="match status" value="1"/>
</dbReference>
<dbReference type="AlphaFoldDB" id="A0A5C6A2B8"/>
<evidence type="ECO:0000256" key="3">
    <source>
        <dbReference type="ARBA" id="ARBA00022448"/>
    </source>
</evidence>
<comment type="similarity">
    <text evidence="2 11 12">Belongs to the ATPase A chain family.</text>
</comment>
<keyword evidence="4 11" id="KW-0138">CF(0)</keyword>
<keyword evidence="9 11" id="KW-0472">Membrane</keyword>
<feature type="transmembrane region" description="Helical" evidence="11">
    <location>
        <begin position="216"/>
        <end position="235"/>
    </location>
</feature>
<dbReference type="InterPro" id="IPR045083">
    <property type="entry name" value="ATP_synth_F0_asu_bact/mt"/>
</dbReference>
<dbReference type="NCBIfam" id="TIGR01131">
    <property type="entry name" value="ATP_synt_6_or_A"/>
    <property type="match status" value="1"/>
</dbReference>
<feature type="transmembrane region" description="Helical" evidence="11">
    <location>
        <begin position="176"/>
        <end position="196"/>
    </location>
</feature>
<proteinExistence type="inferred from homology"/>
<dbReference type="PANTHER" id="PTHR11410">
    <property type="entry name" value="ATP SYNTHASE SUBUNIT A"/>
    <property type="match status" value="1"/>
</dbReference>
<dbReference type="GO" id="GO:0046933">
    <property type="term" value="F:proton-transporting ATP synthase activity, rotational mechanism"/>
    <property type="evidence" value="ECO:0007669"/>
    <property type="project" value="UniProtKB-UniRule"/>
</dbReference>
<evidence type="ECO:0000256" key="4">
    <source>
        <dbReference type="ARBA" id="ARBA00022547"/>
    </source>
</evidence>
<sequence length="315" mass="34144">MAAGKNALSPEVLFEHVQDTPYFHLPRMLAPAGADGHVQLPQPLATPIEGSDHGHGPQYKPVVELKTGVAVIDKSLMPMDFVFSKFMVIETLVLVICVALFGWLATQIKSGGAAKGWLANLLESFLLFIRDEVARPTIGEHDADDYLPFLWTLFFFVLGCNLFGMLPWFGSPTGSLAVTAVLALMTFITVCGIGIVKYGFAGFLKAQIPHMDLPKPVAIFLVPMIFGIELFGLLVKHGVLAVRLLANMLAGHIVLAVILGFISYTAASTVWWGVMPASLLGATALSFLELFVAFLQAYIFVFLSSLFIGSVVHPH</sequence>
<evidence type="ECO:0000256" key="8">
    <source>
        <dbReference type="ARBA" id="ARBA00023065"/>
    </source>
</evidence>
<evidence type="ECO:0000256" key="11">
    <source>
        <dbReference type="HAMAP-Rule" id="MF_01393"/>
    </source>
</evidence>
<dbReference type="Pfam" id="PF00119">
    <property type="entry name" value="ATP-synt_A"/>
    <property type="match status" value="1"/>
</dbReference>
<dbReference type="InterPro" id="IPR000568">
    <property type="entry name" value="ATP_synth_F0_asu"/>
</dbReference>
<feature type="transmembrane region" description="Helical" evidence="11">
    <location>
        <begin position="149"/>
        <end position="169"/>
    </location>
</feature>
<dbReference type="CDD" id="cd00310">
    <property type="entry name" value="ATP-synt_Fo_a_6"/>
    <property type="match status" value="1"/>
</dbReference>
<evidence type="ECO:0000256" key="10">
    <source>
        <dbReference type="ARBA" id="ARBA00023310"/>
    </source>
</evidence>
<keyword evidence="3 11" id="KW-0813">Transport</keyword>
<feature type="transmembrane region" description="Helical" evidence="11">
    <location>
        <begin position="86"/>
        <end position="105"/>
    </location>
</feature>
<keyword evidence="5 11" id="KW-0812">Transmembrane</keyword>
<dbReference type="PRINTS" id="PR00123">
    <property type="entry name" value="ATPASEA"/>
</dbReference>
<evidence type="ECO:0000313" key="14">
    <source>
        <dbReference type="Proteomes" id="UP000317421"/>
    </source>
</evidence>
<protein>
    <recommendedName>
        <fullName evidence="11 12">ATP synthase subunit a</fullName>
    </recommendedName>
    <alternativeName>
        <fullName evidence="11">ATP synthase F0 sector subunit a</fullName>
    </alternativeName>
    <alternativeName>
        <fullName evidence="11">F-ATPase subunit 6</fullName>
    </alternativeName>
</protein>
<evidence type="ECO:0000256" key="6">
    <source>
        <dbReference type="ARBA" id="ARBA00022781"/>
    </source>
</evidence>
<evidence type="ECO:0000313" key="13">
    <source>
        <dbReference type="EMBL" id="TWT93437.1"/>
    </source>
</evidence>
<reference evidence="13 14" key="1">
    <citation type="submission" date="2019-02" db="EMBL/GenBank/DDBJ databases">
        <title>Deep-cultivation of Planctomycetes and their phenomic and genomic characterization uncovers novel biology.</title>
        <authorList>
            <person name="Wiegand S."/>
            <person name="Jogler M."/>
            <person name="Boedeker C."/>
            <person name="Pinto D."/>
            <person name="Vollmers J."/>
            <person name="Rivas-Marin E."/>
            <person name="Kohn T."/>
            <person name="Peeters S.H."/>
            <person name="Heuer A."/>
            <person name="Rast P."/>
            <person name="Oberbeckmann S."/>
            <person name="Bunk B."/>
            <person name="Jeske O."/>
            <person name="Meyerdierks A."/>
            <person name="Storesund J.E."/>
            <person name="Kallscheuer N."/>
            <person name="Luecker S."/>
            <person name="Lage O.M."/>
            <person name="Pohl T."/>
            <person name="Merkel B.J."/>
            <person name="Hornburger P."/>
            <person name="Mueller R.-W."/>
            <person name="Bruemmer F."/>
            <person name="Labrenz M."/>
            <person name="Spormann A.M."/>
            <person name="Op Den Camp H."/>
            <person name="Overmann J."/>
            <person name="Amann R."/>
            <person name="Jetten M.S.M."/>
            <person name="Mascher T."/>
            <person name="Medema M.H."/>
            <person name="Devos D.P."/>
            <person name="Kaster A.-K."/>
            <person name="Ovreas L."/>
            <person name="Rohde M."/>
            <person name="Galperin M.Y."/>
            <person name="Jogler C."/>
        </authorList>
    </citation>
    <scope>NUCLEOTIDE SEQUENCE [LARGE SCALE GENOMIC DNA]</scope>
    <source>
        <strain evidence="13 14">Pla108</strain>
    </source>
</reference>
<gene>
    <name evidence="11 13" type="primary">atpB</name>
    <name evidence="13" type="ORF">Pla108_39310</name>
</gene>
<dbReference type="InterPro" id="IPR035908">
    <property type="entry name" value="F0_ATP_A_sf"/>
</dbReference>
<feature type="transmembrane region" description="Helical" evidence="11">
    <location>
        <begin position="287"/>
        <end position="312"/>
    </location>
</feature>
<evidence type="ECO:0000256" key="9">
    <source>
        <dbReference type="ARBA" id="ARBA00023136"/>
    </source>
</evidence>
<dbReference type="EMBL" id="SJPR01000008">
    <property type="protein sequence ID" value="TWT93437.1"/>
    <property type="molecule type" value="Genomic_DNA"/>
</dbReference>
<dbReference type="GO" id="GO:0005886">
    <property type="term" value="C:plasma membrane"/>
    <property type="evidence" value="ECO:0007669"/>
    <property type="project" value="UniProtKB-SubCell"/>
</dbReference>
<evidence type="ECO:0000256" key="1">
    <source>
        <dbReference type="ARBA" id="ARBA00004141"/>
    </source>
</evidence>
<accession>A0A5C6A2B8</accession>
<dbReference type="OrthoDB" id="9809130at2"/>
<keyword evidence="14" id="KW-1185">Reference proteome</keyword>
<comment type="function">
    <text evidence="11 12">Key component of the proton channel; it plays a direct role in the translocation of protons across the membrane.</text>
</comment>
<name>A0A5C6A2B8_9BACT</name>
<evidence type="ECO:0000256" key="7">
    <source>
        <dbReference type="ARBA" id="ARBA00022989"/>
    </source>
</evidence>
<evidence type="ECO:0000256" key="2">
    <source>
        <dbReference type="ARBA" id="ARBA00006810"/>
    </source>
</evidence>